<dbReference type="Pfam" id="PF05222">
    <property type="entry name" value="AlaDh_PNT_N"/>
    <property type="match status" value="1"/>
</dbReference>
<accession>A0A3E1EWA5</accession>
<reference evidence="6 7" key="1">
    <citation type="submission" date="2018-08" db="EMBL/GenBank/DDBJ databases">
        <title>The draft genome squence of Brumimicrobium sp. N62.</title>
        <authorList>
            <person name="Du Z.-J."/>
            <person name="Luo H.-R."/>
        </authorList>
    </citation>
    <scope>NUCLEOTIDE SEQUENCE [LARGE SCALE GENOMIC DNA]</scope>
    <source>
        <strain evidence="6 7">N62</strain>
    </source>
</reference>
<keyword evidence="7" id="KW-1185">Reference proteome</keyword>
<dbReference type="GO" id="GO:0000286">
    <property type="term" value="F:alanine dehydrogenase activity"/>
    <property type="evidence" value="ECO:0007669"/>
    <property type="project" value="UniProtKB-EC"/>
</dbReference>
<comment type="caution">
    <text evidence="6">The sequence shown here is derived from an EMBL/GenBank/DDBJ whole genome shotgun (WGS) entry which is preliminary data.</text>
</comment>
<gene>
    <name evidence="6" type="ORF">DXU93_11925</name>
</gene>
<evidence type="ECO:0000256" key="3">
    <source>
        <dbReference type="ARBA" id="ARBA00023002"/>
    </source>
</evidence>
<dbReference type="Gene3D" id="3.40.50.720">
    <property type="entry name" value="NAD(P)-binding Rossmann-like Domain"/>
    <property type="match status" value="2"/>
</dbReference>
<name>A0A3E1EWA5_9FLAO</name>
<feature type="domain" description="Alanine dehydrogenase/pyridine nucleotide transhydrogenase N-terminal" evidence="5">
    <location>
        <begin position="36"/>
        <end position="169"/>
    </location>
</feature>
<dbReference type="InterPro" id="IPR036291">
    <property type="entry name" value="NAD(P)-bd_dom_sf"/>
</dbReference>
<feature type="domain" description="Alanine dehydrogenase/pyridine nucleotide transhydrogenase NAD(H)-binding" evidence="4">
    <location>
        <begin position="181"/>
        <end position="329"/>
    </location>
</feature>
<protein>
    <recommendedName>
        <fullName evidence="2">alanine dehydrogenase</fullName>
        <ecNumber evidence="2">1.4.1.1</ecNumber>
    </recommendedName>
</protein>
<evidence type="ECO:0000259" key="5">
    <source>
        <dbReference type="SMART" id="SM01003"/>
    </source>
</evidence>
<evidence type="ECO:0000313" key="7">
    <source>
        <dbReference type="Proteomes" id="UP000257127"/>
    </source>
</evidence>
<dbReference type="PANTHER" id="PTHR42795">
    <property type="entry name" value="ALANINE DEHYDROGENASE"/>
    <property type="match status" value="1"/>
</dbReference>
<organism evidence="6 7">
    <name type="scientific">Brumimicrobium aurantiacum</name>
    <dbReference type="NCBI Taxonomy" id="1737063"/>
    <lineage>
        <taxon>Bacteria</taxon>
        <taxon>Pseudomonadati</taxon>
        <taxon>Bacteroidota</taxon>
        <taxon>Flavobacteriia</taxon>
        <taxon>Flavobacteriales</taxon>
        <taxon>Crocinitomicaceae</taxon>
        <taxon>Brumimicrobium</taxon>
    </lineage>
</organism>
<dbReference type="Pfam" id="PF01262">
    <property type="entry name" value="AlaDh_PNT_C"/>
    <property type="match status" value="1"/>
</dbReference>
<dbReference type="SUPFAM" id="SSF52283">
    <property type="entry name" value="Formate/glycerate dehydrogenase catalytic domain-like"/>
    <property type="match status" value="1"/>
</dbReference>
<evidence type="ECO:0000313" key="6">
    <source>
        <dbReference type="EMBL" id="RFC53827.1"/>
    </source>
</evidence>
<dbReference type="EMBL" id="QURB01000007">
    <property type="protein sequence ID" value="RFC53827.1"/>
    <property type="molecule type" value="Genomic_DNA"/>
</dbReference>
<evidence type="ECO:0000256" key="1">
    <source>
        <dbReference type="ARBA" id="ARBA00005689"/>
    </source>
</evidence>
<dbReference type="GO" id="GO:0005886">
    <property type="term" value="C:plasma membrane"/>
    <property type="evidence" value="ECO:0007669"/>
    <property type="project" value="TreeGrafter"/>
</dbReference>
<dbReference type="SMART" id="SM01003">
    <property type="entry name" value="AlaDh_PNT_N"/>
    <property type="match status" value="1"/>
</dbReference>
<proteinExistence type="inferred from homology"/>
<sequence length="406" mass="44479">MKTDPDIIKSLMKEGRLLPQEEMLEIARKKGRLKIGVPCENTFQERRVALVPEAVSLLVANGHEIKVETKAGENANFSDRAYSEAGAEIVYDRKDVFQCDIVFKVSPPVEEEVEMMEMGLTLISALQISMQPRQVLQKMMKKKITAIAWDYMRDEEGHFPVVSAMGEIAGNTSIHIAAELLNAFKNGKGVMLGGIAGVQPTEVVILGAGTVGEFAAKSAIGLGCSVKVFDNALGKLRRLQSKVGQRIYTSIIQPKVLSKALMRADVVIGAVRSPFGKTPCIVSEEMVSNMKSGSIVIDVSIDQGGCFETSELTNHEQPTFDKYGVTHYCVPNIASRVSRTASFAISNIFAPVLIKMGEKGGDKELIKRDHGFRCGVYMYKGTLTSEVLGKIFDLNHKEIELLLMGM</sequence>
<dbReference type="EC" id="1.4.1.1" evidence="2"/>
<dbReference type="OrthoDB" id="9804592at2"/>
<dbReference type="InterPro" id="IPR007886">
    <property type="entry name" value="AlaDH/PNT_N"/>
</dbReference>
<dbReference type="PANTHER" id="PTHR42795:SF1">
    <property type="entry name" value="ALANINE DEHYDROGENASE"/>
    <property type="match status" value="1"/>
</dbReference>
<dbReference type="InterPro" id="IPR008141">
    <property type="entry name" value="Ala_DH"/>
</dbReference>
<dbReference type="SUPFAM" id="SSF51735">
    <property type="entry name" value="NAD(P)-binding Rossmann-fold domains"/>
    <property type="match status" value="1"/>
</dbReference>
<evidence type="ECO:0000256" key="2">
    <source>
        <dbReference type="ARBA" id="ARBA00012897"/>
    </source>
</evidence>
<dbReference type="InterPro" id="IPR007698">
    <property type="entry name" value="AlaDH/PNT_NAD(H)-bd"/>
</dbReference>
<dbReference type="SMART" id="SM01002">
    <property type="entry name" value="AlaDh_PNT_C"/>
    <property type="match status" value="1"/>
</dbReference>
<dbReference type="RefSeq" id="WP_116881523.1">
    <property type="nucleotide sequence ID" value="NZ_QURB01000007.1"/>
</dbReference>
<dbReference type="CDD" id="cd05305">
    <property type="entry name" value="L-AlaDH"/>
    <property type="match status" value="1"/>
</dbReference>
<keyword evidence="3" id="KW-0560">Oxidoreductase</keyword>
<dbReference type="Proteomes" id="UP000257127">
    <property type="component" value="Unassembled WGS sequence"/>
</dbReference>
<evidence type="ECO:0000259" key="4">
    <source>
        <dbReference type="SMART" id="SM01002"/>
    </source>
</evidence>
<comment type="similarity">
    <text evidence="1">Belongs to the AlaDH/PNT family.</text>
</comment>
<dbReference type="GO" id="GO:0042853">
    <property type="term" value="P:L-alanine catabolic process"/>
    <property type="evidence" value="ECO:0007669"/>
    <property type="project" value="InterPro"/>
</dbReference>
<dbReference type="AlphaFoldDB" id="A0A3E1EWA5"/>